<reference evidence="3 4" key="1">
    <citation type="submission" date="2015-04" db="EMBL/GenBank/DDBJ databases">
        <title>Complete genome sequence of Schizopora paradoxa KUC8140, a cosmopolitan wood degrader in East Asia.</title>
        <authorList>
            <consortium name="DOE Joint Genome Institute"/>
            <person name="Min B."/>
            <person name="Park H."/>
            <person name="Jang Y."/>
            <person name="Kim J.-J."/>
            <person name="Kim K.H."/>
            <person name="Pangilinan J."/>
            <person name="Lipzen A."/>
            <person name="Riley R."/>
            <person name="Grigoriev I.V."/>
            <person name="Spatafora J.W."/>
            <person name="Choi I.-G."/>
        </authorList>
    </citation>
    <scope>NUCLEOTIDE SEQUENCE [LARGE SCALE GENOMIC DNA]</scope>
    <source>
        <strain evidence="3 4">KUC8140</strain>
    </source>
</reference>
<feature type="transmembrane region" description="Helical" evidence="2">
    <location>
        <begin position="77"/>
        <end position="97"/>
    </location>
</feature>
<gene>
    <name evidence="3" type="ORF">SCHPADRAFT_846852</name>
</gene>
<organism evidence="3 4">
    <name type="scientific">Schizopora paradoxa</name>
    <dbReference type="NCBI Taxonomy" id="27342"/>
    <lineage>
        <taxon>Eukaryota</taxon>
        <taxon>Fungi</taxon>
        <taxon>Dikarya</taxon>
        <taxon>Basidiomycota</taxon>
        <taxon>Agaricomycotina</taxon>
        <taxon>Agaricomycetes</taxon>
        <taxon>Hymenochaetales</taxon>
        <taxon>Schizoporaceae</taxon>
        <taxon>Schizopora</taxon>
    </lineage>
</organism>
<evidence type="ECO:0000313" key="3">
    <source>
        <dbReference type="EMBL" id="KLO17193.1"/>
    </source>
</evidence>
<keyword evidence="2" id="KW-1133">Transmembrane helix</keyword>
<feature type="transmembrane region" description="Helical" evidence="2">
    <location>
        <begin position="47"/>
        <end position="65"/>
    </location>
</feature>
<dbReference type="Proteomes" id="UP000053477">
    <property type="component" value="Unassembled WGS sequence"/>
</dbReference>
<dbReference type="InParanoid" id="A0A0H2S697"/>
<protein>
    <recommendedName>
        <fullName evidence="5">Transmembrane protein</fullName>
    </recommendedName>
</protein>
<dbReference type="AlphaFoldDB" id="A0A0H2S697"/>
<evidence type="ECO:0000256" key="2">
    <source>
        <dbReference type="SAM" id="Phobius"/>
    </source>
</evidence>
<feature type="transmembrane region" description="Helical" evidence="2">
    <location>
        <begin position="147"/>
        <end position="168"/>
    </location>
</feature>
<accession>A0A0H2S697</accession>
<feature type="transmembrane region" description="Helical" evidence="2">
    <location>
        <begin position="117"/>
        <end position="135"/>
    </location>
</feature>
<keyword evidence="4" id="KW-1185">Reference proteome</keyword>
<name>A0A0H2S697_9AGAM</name>
<evidence type="ECO:0008006" key="5">
    <source>
        <dbReference type="Google" id="ProtNLM"/>
    </source>
</evidence>
<dbReference type="OrthoDB" id="3187264at2759"/>
<feature type="region of interest" description="Disordered" evidence="1">
    <location>
        <begin position="1"/>
        <end position="22"/>
    </location>
</feature>
<dbReference type="EMBL" id="KQ085907">
    <property type="protein sequence ID" value="KLO17193.1"/>
    <property type="molecule type" value="Genomic_DNA"/>
</dbReference>
<evidence type="ECO:0000313" key="4">
    <source>
        <dbReference type="Proteomes" id="UP000053477"/>
    </source>
</evidence>
<proteinExistence type="predicted"/>
<keyword evidence="2" id="KW-0472">Membrane</keyword>
<evidence type="ECO:0000256" key="1">
    <source>
        <dbReference type="SAM" id="MobiDB-lite"/>
    </source>
</evidence>
<keyword evidence="2" id="KW-0812">Transmembrane</keyword>
<sequence length="176" mass="19167">MADPSAASQAASPPSPSTSRIRYSSASREASRSCAHLSTHTLKQLKFVLPGGVVTYFLGTLARFWRLVESHGWAKMSAWTSLTCGLATIALFLYLLLAPWIRGVQPNYSQWRQSGELAFVVPTLTALMVFGWPLLSFTLSYFTDLGFFKGVTASSGLYALVFGLLGLVPSPIAKRQ</sequence>